<evidence type="ECO:0000256" key="1">
    <source>
        <dbReference type="SAM" id="Phobius"/>
    </source>
</evidence>
<keyword evidence="1" id="KW-0812">Transmembrane</keyword>
<evidence type="ECO:0000313" key="3">
    <source>
        <dbReference type="Proteomes" id="UP000184206"/>
    </source>
</evidence>
<organism evidence="2 3">
    <name type="scientific">Lacicoccus alkaliphilus DSM 16010</name>
    <dbReference type="NCBI Taxonomy" id="1123231"/>
    <lineage>
        <taxon>Bacteria</taxon>
        <taxon>Bacillati</taxon>
        <taxon>Bacillota</taxon>
        <taxon>Bacilli</taxon>
        <taxon>Bacillales</taxon>
        <taxon>Salinicoccaceae</taxon>
        <taxon>Lacicoccus</taxon>
    </lineage>
</organism>
<protein>
    <submittedName>
        <fullName evidence="2">Uncharacterized protein</fullName>
    </submittedName>
</protein>
<name>A0A1M7J7G9_9BACL</name>
<feature type="transmembrane region" description="Helical" evidence="1">
    <location>
        <begin position="12"/>
        <end position="34"/>
    </location>
</feature>
<keyword evidence="1" id="KW-1133">Transmembrane helix</keyword>
<keyword evidence="3" id="KW-1185">Reference proteome</keyword>
<dbReference type="Proteomes" id="UP000184206">
    <property type="component" value="Unassembled WGS sequence"/>
</dbReference>
<reference evidence="2 3" key="1">
    <citation type="submission" date="2016-11" db="EMBL/GenBank/DDBJ databases">
        <authorList>
            <person name="Jaros S."/>
            <person name="Januszkiewicz K."/>
            <person name="Wedrychowicz H."/>
        </authorList>
    </citation>
    <scope>NUCLEOTIDE SEQUENCE [LARGE SCALE GENOMIC DNA]</scope>
    <source>
        <strain evidence="2 3">DSM 16010</strain>
    </source>
</reference>
<sequence>MFGLIKGLLGFLFKLFIVGLAATAIVVAVVVFLLKKDVDELKEFTEQLKREGLEGLKMNQQ</sequence>
<dbReference type="EMBL" id="FRCF01000012">
    <property type="protein sequence ID" value="SHM48954.1"/>
    <property type="molecule type" value="Genomic_DNA"/>
</dbReference>
<evidence type="ECO:0000313" key="2">
    <source>
        <dbReference type="EMBL" id="SHM48954.1"/>
    </source>
</evidence>
<proteinExistence type="predicted"/>
<keyword evidence="1" id="KW-0472">Membrane</keyword>
<gene>
    <name evidence="2" type="ORF">SAMN02745189_02243</name>
</gene>
<dbReference type="RefSeq" id="WP_072710663.1">
    <property type="nucleotide sequence ID" value="NZ_FRCF01000012.1"/>
</dbReference>
<dbReference type="AlphaFoldDB" id="A0A1M7J7G9"/>
<accession>A0A1M7J7G9</accession>